<evidence type="ECO:0000313" key="3">
    <source>
        <dbReference type="EMBL" id="RGE70211.1"/>
    </source>
</evidence>
<dbReference type="AlphaFoldDB" id="A0A1Y4MQD5"/>
<reference evidence="4" key="1">
    <citation type="submission" date="2017-04" db="EMBL/GenBank/DDBJ databases">
        <title>Function of individual gut microbiota members based on whole genome sequencing of pure cultures obtained from chicken caecum.</title>
        <authorList>
            <person name="Medvecky M."/>
            <person name="Cejkova D."/>
            <person name="Polansky O."/>
            <person name="Karasova D."/>
            <person name="Kubasova T."/>
            <person name="Cizek A."/>
            <person name="Rychlik I."/>
        </authorList>
    </citation>
    <scope>NUCLEOTIDE SEQUENCE [LARGE SCALE GENOMIC DNA]</scope>
    <source>
        <strain evidence="4">An175</strain>
    </source>
</reference>
<protein>
    <recommendedName>
        <fullName evidence="1">Flagellin N-terminal domain-containing protein</fullName>
    </recommendedName>
</protein>
<evidence type="ECO:0000259" key="1">
    <source>
        <dbReference type="Pfam" id="PF00669"/>
    </source>
</evidence>
<reference evidence="2" key="2">
    <citation type="journal article" date="2018" name="BMC Genomics">
        <title>Whole genome sequencing and function prediction of 133 gut anaerobes isolated from chicken caecum in pure cultures.</title>
        <authorList>
            <person name="Medvecky M."/>
            <person name="Cejkova D."/>
            <person name="Polansky O."/>
            <person name="Karasova D."/>
            <person name="Kubasova T."/>
            <person name="Cizek A."/>
            <person name="Rychlik I."/>
        </authorList>
    </citation>
    <scope>NUCLEOTIDE SEQUENCE</scope>
    <source>
        <strain evidence="2">An175</strain>
    </source>
</reference>
<evidence type="ECO:0000313" key="5">
    <source>
        <dbReference type="Proteomes" id="UP000260828"/>
    </source>
</evidence>
<dbReference type="GO" id="GO:0005198">
    <property type="term" value="F:structural molecule activity"/>
    <property type="evidence" value="ECO:0007669"/>
    <property type="project" value="InterPro"/>
</dbReference>
<evidence type="ECO:0000313" key="2">
    <source>
        <dbReference type="EMBL" id="OUP70359.1"/>
    </source>
</evidence>
<dbReference type="Proteomes" id="UP000196386">
    <property type="component" value="Unassembled WGS sequence"/>
</dbReference>
<dbReference type="GO" id="GO:0009288">
    <property type="term" value="C:bacterial-type flagellum"/>
    <property type="evidence" value="ECO:0007669"/>
    <property type="project" value="InterPro"/>
</dbReference>
<dbReference type="EMBL" id="NFKP01000004">
    <property type="protein sequence ID" value="OUP70359.1"/>
    <property type="molecule type" value="Genomic_DNA"/>
</dbReference>
<name>A0A1Y4MQD5_9FIRM</name>
<dbReference type="Proteomes" id="UP000260828">
    <property type="component" value="Unassembled WGS sequence"/>
</dbReference>
<accession>A0A1Y4MQD5</accession>
<dbReference type="PANTHER" id="PTHR42792:SF1">
    <property type="entry name" value="FLAGELLAR HOOK-ASSOCIATED PROTEIN 3"/>
    <property type="match status" value="1"/>
</dbReference>
<organism evidence="2 4">
    <name type="scientific">Anaerotruncus colihominis</name>
    <dbReference type="NCBI Taxonomy" id="169435"/>
    <lineage>
        <taxon>Bacteria</taxon>
        <taxon>Bacillati</taxon>
        <taxon>Bacillota</taxon>
        <taxon>Clostridia</taxon>
        <taxon>Eubacteriales</taxon>
        <taxon>Oscillospiraceae</taxon>
        <taxon>Anaerotruncus</taxon>
    </lineage>
</organism>
<dbReference type="InterPro" id="IPR001029">
    <property type="entry name" value="Flagellin_N"/>
</dbReference>
<dbReference type="InterPro" id="IPR001492">
    <property type="entry name" value="Flagellin"/>
</dbReference>
<dbReference type="SUPFAM" id="SSF64518">
    <property type="entry name" value="Phase 1 flagellin"/>
    <property type="match status" value="1"/>
</dbReference>
<dbReference type="PANTHER" id="PTHR42792">
    <property type="entry name" value="FLAGELLIN"/>
    <property type="match status" value="1"/>
</dbReference>
<gene>
    <name evidence="2" type="ORF">B5F11_04960</name>
    <name evidence="3" type="ORF">DXC40_03945</name>
</gene>
<feature type="domain" description="Flagellin N-terminal" evidence="1">
    <location>
        <begin position="8"/>
        <end position="139"/>
    </location>
</feature>
<evidence type="ECO:0000313" key="4">
    <source>
        <dbReference type="Proteomes" id="UP000196386"/>
    </source>
</evidence>
<dbReference type="Gene3D" id="1.20.1330.10">
    <property type="entry name" value="f41 fragment of flagellin, N-terminal domain"/>
    <property type="match status" value="1"/>
</dbReference>
<sequence length="358" mass="39709">MRITQRTISRNYKRQLNTVMTKRASTMEKGQSGLAFNRLSDNVAAGVRAMKVQEERLTSGRQLNTIENFREEFKTIDTNLDSIDSILVSARDKVEKALNGTNGGDPREVIAKEIGSLKKQILQFANSQYAGKFLFGGTNNAEAPFTDDGTGKLCFNGIPVEDIRYDEARQTYYYVAPGTKPPNDTYDDRAGIVPGSENIYVDIGLGLKVNDNSSIDPRSAFQTNFNGLLVLGFGPSVTGANGTESPNSAYDIMSELEKVLADPDFDQDKAGDLFDHFETVIDDMRFSRVDLGTRMNFLDRSADRMENDIVNLTTTETNLISADPFDTAIDLKQCEYTWMAVLQLGTMLLPTSLLDFLS</sequence>
<dbReference type="Pfam" id="PF00669">
    <property type="entry name" value="Flagellin_N"/>
    <property type="match status" value="1"/>
</dbReference>
<dbReference type="RefSeq" id="WP_087214121.1">
    <property type="nucleotide sequence ID" value="NZ_CAJFJR010000026.1"/>
</dbReference>
<proteinExistence type="predicted"/>
<dbReference type="EMBL" id="QVME01000001">
    <property type="protein sequence ID" value="RGE70211.1"/>
    <property type="molecule type" value="Genomic_DNA"/>
</dbReference>
<reference evidence="3 5" key="3">
    <citation type="submission" date="2018-08" db="EMBL/GenBank/DDBJ databases">
        <title>A genome reference for cultivated species of the human gut microbiota.</title>
        <authorList>
            <person name="Zou Y."/>
            <person name="Xue W."/>
            <person name="Luo G."/>
        </authorList>
    </citation>
    <scope>NUCLEOTIDE SEQUENCE [LARGE SCALE GENOMIC DNA]</scope>
    <source>
        <strain evidence="3 5">TF05-12AC</strain>
    </source>
</reference>
<comment type="caution">
    <text evidence="2">The sequence shown here is derived from an EMBL/GenBank/DDBJ whole genome shotgun (WGS) entry which is preliminary data.</text>
</comment>